<dbReference type="AlphaFoldDB" id="A0A7W2Q121"/>
<dbReference type="Proteomes" id="UP000541770">
    <property type="component" value="Unassembled WGS sequence"/>
</dbReference>
<gene>
    <name evidence="1" type="ORF">H4C75_25625</name>
</gene>
<evidence type="ECO:0000313" key="2">
    <source>
        <dbReference type="Proteomes" id="UP000541770"/>
    </source>
</evidence>
<organism evidence="1 2">
    <name type="scientific">Pseudomonas mosselii</name>
    <dbReference type="NCBI Taxonomy" id="78327"/>
    <lineage>
        <taxon>Bacteria</taxon>
        <taxon>Pseudomonadati</taxon>
        <taxon>Pseudomonadota</taxon>
        <taxon>Gammaproteobacteria</taxon>
        <taxon>Pseudomonadales</taxon>
        <taxon>Pseudomonadaceae</taxon>
        <taxon>Pseudomonas</taxon>
    </lineage>
</organism>
<accession>A0A7W2Q121</accession>
<name>A0A7W2Q121_9PSED</name>
<proteinExistence type="predicted"/>
<protein>
    <submittedName>
        <fullName evidence="1">Uncharacterized protein</fullName>
    </submittedName>
</protein>
<sequence>MYDLATLLKTRMLIEVLKRQQAVLESLSDSKELTEAAALLSTLEDIYKEMPEPEQLPSIQWHFEENKKLAGISIS</sequence>
<comment type="caution">
    <text evidence="1">The sequence shown here is derived from an EMBL/GenBank/DDBJ whole genome shotgun (WGS) entry which is preliminary data.</text>
</comment>
<evidence type="ECO:0000313" key="1">
    <source>
        <dbReference type="EMBL" id="MBA6068120.1"/>
    </source>
</evidence>
<dbReference type="RefSeq" id="WP_182324911.1">
    <property type="nucleotide sequence ID" value="NZ_JACGDE010000025.1"/>
</dbReference>
<reference evidence="1 2" key="1">
    <citation type="submission" date="2020-07" db="EMBL/GenBank/DDBJ databases">
        <title>Diversity of carbapenemase encoding genes among Pseudomonas putida group clinical isolates in a tertiary Brazilian hospital.</title>
        <authorList>
            <person name="Alberto-Lei F."/>
            <person name="Nodari C.S."/>
            <person name="Streling A.P."/>
            <person name="Paulino J.T."/>
            <person name="Bessa-Neto F.O."/>
            <person name="Cayo R."/>
            <person name="Gales A.C."/>
        </authorList>
    </citation>
    <scope>NUCLEOTIDE SEQUENCE [LARGE SCALE GENOMIC DNA]</scope>
    <source>
        <strain evidence="1 2">14802</strain>
    </source>
</reference>
<dbReference type="EMBL" id="JACGDE010000025">
    <property type="protein sequence ID" value="MBA6068120.1"/>
    <property type="molecule type" value="Genomic_DNA"/>
</dbReference>